<dbReference type="EMBL" id="LR536450">
    <property type="protein sequence ID" value="VFU09986.1"/>
    <property type="molecule type" value="Genomic_DNA"/>
</dbReference>
<organism evidence="1 2">
    <name type="scientific">Methylocella tundrae</name>
    <dbReference type="NCBI Taxonomy" id="227605"/>
    <lineage>
        <taxon>Bacteria</taxon>
        <taxon>Pseudomonadati</taxon>
        <taxon>Pseudomonadota</taxon>
        <taxon>Alphaproteobacteria</taxon>
        <taxon>Hyphomicrobiales</taxon>
        <taxon>Beijerinckiaceae</taxon>
        <taxon>Methylocella</taxon>
    </lineage>
</organism>
<evidence type="ECO:0000313" key="2">
    <source>
        <dbReference type="Proteomes" id="UP000294360"/>
    </source>
</evidence>
<accession>A0A4U8Z3J5</accession>
<protein>
    <submittedName>
        <fullName evidence="1">Uncharacterized protein</fullName>
    </submittedName>
</protein>
<reference evidence="1 2" key="1">
    <citation type="submission" date="2019-03" db="EMBL/GenBank/DDBJ databases">
        <authorList>
            <person name="Kox A.R. M."/>
        </authorList>
    </citation>
    <scope>NUCLEOTIDE SEQUENCE [LARGE SCALE GENOMIC DNA]</scope>
    <source>
        <strain evidence="1">MTUNDRAET4 annotated genome</strain>
    </source>
</reference>
<sequence length="94" mass="10096">MHHGGGDHGEAAARTVVTVAEGAPAVSRVIAGGETDLFILCAVLGTVEREGWSRSTRYMEFVNETQDAPPTAYENPHNQEVEAVTTDIMPDNRS</sequence>
<gene>
    <name evidence="1" type="ORF">MTUNDRAET4_3099</name>
</gene>
<proteinExistence type="predicted"/>
<name>A0A4U8Z3J5_METTU</name>
<dbReference type="Proteomes" id="UP000294360">
    <property type="component" value="Chromosome"/>
</dbReference>
<dbReference type="KEGG" id="mtun:MTUNDRAET4_3099"/>
<evidence type="ECO:0000313" key="1">
    <source>
        <dbReference type="EMBL" id="VFU09986.1"/>
    </source>
</evidence>
<dbReference type="AlphaFoldDB" id="A0A4U8Z3J5"/>